<gene>
    <name evidence="1" type="ordered locus">MTR_6g084305</name>
</gene>
<dbReference type="Proteomes" id="UP000002051">
    <property type="component" value="Chromosome 6"/>
</dbReference>
<sequence length="101" mass="11100">MPGKAPGMGKKSITSVQGAVRGAAKLQTKVREYSMGYAREKAWQYTRGLAAPRFYPRGVAPGKNFAMSAFATASAPGFFPHKRPFCHRLCTFDRDFAPGKR</sequence>
<dbReference type="EMBL" id="CM001222">
    <property type="protein sequence ID" value="KEH27030.1"/>
    <property type="molecule type" value="Genomic_DNA"/>
</dbReference>
<keyword evidence="3" id="KW-1185">Reference proteome</keyword>
<evidence type="ECO:0000313" key="2">
    <source>
        <dbReference type="EnsemblPlants" id="KEH27030"/>
    </source>
</evidence>
<reference evidence="2" key="3">
    <citation type="submission" date="2015-04" db="UniProtKB">
        <authorList>
            <consortium name="EnsemblPlants"/>
        </authorList>
    </citation>
    <scope>IDENTIFICATION</scope>
    <source>
        <strain evidence="2">cv. Jemalong A17</strain>
    </source>
</reference>
<reference evidence="1 3" key="1">
    <citation type="journal article" date="2011" name="Nature">
        <title>The Medicago genome provides insight into the evolution of rhizobial symbioses.</title>
        <authorList>
            <person name="Young N.D."/>
            <person name="Debelle F."/>
            <person name="Oldroyd G.E."/>
            <person name="Geurts R."/>
            <person name="Cannon S.B."/>
            <person name="Udvardi M.K."/>
            <person name="Benedito V.A."/>
            <person name="Mayer K.F."/>
            <person name="Gouzy J."/>
            <person name="Schoof H."/>
            <person name="Van de Peer Y."/>
            <person name="Proost S."/>
            <person name="Cook D.R."/>
            <person name="Meyers B.C."/>
            <person name="Spannagl M."/>
            <person name="Cheung F."/>
            <person name="De Mita S."/>
            <person name="Krishnakumar V."/>
            <person name="Gundlach H."/>
            <person name="Zhou S."/>
            <person name="Mudge J."/>
            <person name="Bharti A.K."/>
            <person name="Murray J.D."/>
            <person name="Naoumkina M.A."/>
            <person name="Rosen B."/>
            <person name="Silverstein K.A."/>
            <person name="Tang H."/>
            <person name="Rombauts S."/>
            <person name="Zhao P.X."/>
            <person name="Zhou P."/>
            <person name="Barbe V."/>
            <person name="Bardou P."/>
            <person name="Bechner M."/>
            <person name="Bellec A."/>
            <person name="Berger A."/>
            <person name="Berges H."/>
            <person name="Bidwell S."/>
            <person name="Bisseling T."/>
            <person name="Choisne N."/>
            <person name="Couloux A."/>
            <person name="Denny R."/>
            <person name="Deshpande S."/>
            <person name="Dai X."/>
            <person name="Doyle J.J."/>
            <person name="Dudez A.M."/>
            <person name="Farmer A.D."/>
            <person name="Fouteau S."/>
            <person name="Franken C."/>
            <person name="Gibelin C."/>
            <person name="Gish J."/>
            <person name="Goldstein S."/>
            <person name="Gonzalez A.J."/>
            <person name="Green P.J."/>
            <person name="Hallab A."/>
            <person name="Hartog M."/>
            <person name="Hua A."/>
            <person name="Humphray S.J."/>
            <person name="Jeong D.H."/>
            <person name="Jing Y."/>
            <person name="Jocker A."/>
            <person name="Kenton S.M."/>
            <person name="Kim D.J."/>
            <person name="Klee K."/>
            <person name="Lai H."/>
            <person name="Lang C."/>
            <person name="Lin S."/>
            <person name="Macmil S.L."/>
            <person name="Magdelenat G."/>
            <person name="Matthews L."/>
            <person name="McCorrison J."/>
            <person name="Monaghan E.L."/>
            <person name="Mun J.H."/>
            <person name="Najar F.Z."/>
            <person name="Nicholson C."/>
            <person name="Noirot C."/>
            <person name="O'Bleness M."/>
            <person name="Paule C.R."/>
            <person name="Poulain J."/>
            <person name="Prion F."/>
            <person name="Qin B."/>
            <person name="Qu C."/>
            <person name="Retzel E.F."/>
            <person name="Riddle C."/>
            <person name="Sallet E."/>
            <person name="Samain S."/>
            <person name="Samson N."/>
            <person name="Sanders I."/>
            <person name="Saurat O."/>
            <person name="Scarpelli C."/>
            <person name="Schiex T."/>
            <person name="Segurens B."/>
            <person name="Severin A.J."/>
            <person name="Sherrier D.J."/>
            <person name="Shi R."/>
            <person name="Sims S."/>
            <person name="Singer S.R."/>
            <person name="Sinharoy S."/>
            <person name="Sterck L."/>
            <person name="Viollet A."/>
            <person name="Wang B.B."/>
            <person name="Wang K."/>
            <person name="Wang M."/>
            <person name="Wang X."/>
            <person name="Warfsmann J."/>
            <person name="Weissenbach J."/>
            <person name="White D.D."/>
            <person name="White J.D."/>
            <person name="Wiley G.B."/>
            <person name="Wincker P."/>
            <person name="Xing Y."/>
            <person name="Yang L."/>
            <person name="Yao Z."/>
            <person name="Ying F."/>
            <person name="Zhai J."/>
            <person name="Zhou L."/>
            <person name="Zuber A."/>
            <person name="Denarie J."/>
            <person name="Dixon R.A."/>
            <person name="May G.D."/>
            <person name="Schwartz D.C."/>
            <person name="Rogers J."/>
            <person name="Quetier F."/>
            <person name="Town C.D."/>
            <person name="Roe B.A."/>
        </authorList>
    </citation>
    <scope>NUCLEOTIDE SEQUENCE [LARGE SCALE GENOMIC DNA]</scope>
    <source>
        <strain evidence="1">A17</strain>
        <strain evidence="2 3">cv. Jemalong A17</strain>
    </source>
</reference>
<accession>A0A072UME3</accession>
<dbReference type="HOGENOM" id="CLU_180327_0_0_1"/>
<protein>
    <submittedName>
        <fullName evidence="1 2">Uncharacterized protein</fullName>
    </submittedName>
</protein>
<proteinExistence type="predicted"/>
<dbReference type="EnsemblPlants" id="KEH27030">
    <property type="protein sequence ID" value="KEH27030"/>
    <property type="gene ID" value="MTR_6g084305"/>
</dbReference>
<reference evidence="1 3" key="2">
    <citation type="journal article" date="2014" name="BMC Genomics">
        <title>An improved genome release (version Mt4.0) for the model legume Medicago truncatula.</title>
        <authorList>
            <person name="Tang H."/>
            <person name="Krishnakumar V."/>
            <person name="Bidwell S."/>
            <person name="Rosen B."/>
            <person name="Chan A."/>
            <person name="Zhou S."/>
            <person name="Gentzbittel L."/>
            <person name="Childs K.L."/>
            <person name="Yandell M."/>
            <person name="Gundlach H."/>
            <person name="Mayer K.F."/>
            <person name="Schwartz D.C."/>
            <person name="Town C.D."/>
        </authorList>
    </citation>
    <scope>GENOME REANNOTATION</scope>
    <source>
        <strain evidence="1">A17</strain>
        <strain evidence="2 3">cv. Jemalong A17</strain>
    </source>
</reference>
<dbReference type="AlphaFoldDB" id="A0A072UME3"/>
<evidence type="ECO:0000313" key="3">
    <source>
        <dbReference type="Proteomes" id="UP000002051"/>
    </source>
</evidence>
<organism evidence="1 3">
    <name type="scientific">Medicago truncatula</name>
    <name type="common">Barrel medic</name>
    <name type="synonym">Medicago tribuloides</name>
    <dbReference type="NCBI Taxonomy" id="3880"/>
    <lineage>
        <taxon>Eukaryota</taxon>
        <taxon>Viridiplantae</taxon>
        <taxon>Streptophyta</taxon>
        <taxon>Embryophyta</taxon>
        <taxon>Tracheophyta</taxon>
        <taxon>Spermatophyta</taxon>
        <taxon>Magnoliopsida</taxon>
        <taxon>eudicotyledons</taxon>
        <taxon>Gunneridae</taxon>
        <taxon>Pentapetalae</taxon>
        <taxon>rosids</taxon>
        <taxon>fabids</taxon>
        <taxon>Fabales</taxon>
        <taxon>Fabaceae</taxon>
        <taxon>Papilionoideae</taxon>
        <taxon>50 kb inversion clade</taxon>
        <taxon>NPAAA clade</taxon>
        <taxon>Hologalegina</taxon>
        <taxon>IRL clade</taxon>
        <taxon>Trifolieae</taxon>
        <taxon>Medicago</taxon>
    </lineage>
</organism>
<name>A0A072UME3_MEDTR</name>
<evidence type="ECO:0000313" key="1">
    <source>
        <dbReference type="EMBL" id="KEH27030.1"/>
    </source>
</evidence>